<dbReference type="SUPFAM" id="SSF48452">
    <property type="entry name" value="TPR-like"/>
    <property type="match status" value="1"/>
</dbReference>
<evidence type="ECO:0008006" key="4">
    <source>
        <dbReference type="Google" id="ProtNLM"/>
    </source>
</evidence>
<gene>
    <name evidence="2" type="ORF">EHYA_09969</name>
</gene>
<protein>
    <recommendedName>
        <fullName evidence="4">Tetratricopeptide repeat protein</fullName>
    </recommendedName>
</protein>
<organism evidence="2 3">
    <name type="scientific">Embleya hyalina</name>
    <dbReference type="NCBI Taxonomy" id="516124"/>
    <lineage>
        <taxon>Bacteria</taxon>
        <taxon>Bacillati</taxon>
        <taxon>Actinomycetota</taxon>
        <taxon>Actinomycetes</taxon>
        <taxon>Kitasatosporales</taxon>
        <taxon>Streptomycetaceae</taxon>
        <taxon>Embleya</taxon>
    </lineage>
</organism>
<dbReference type="AlphaFoldDB" id="A0A401Z5P7"/>
<dbReference type="Proteomes" id="UP000286931">
    <property type="component" value="Unassembled WGS sequence"/>
</dbReference>
<comment type="caution">
    <text evidence="2">The sequence shown here is derived from an EMBL/GenBank/DDBJ whole genome shotgun (WGS) entry which is preliminary data.</text>
</comment>
<name>A0A401Z5P7_9ACTN</name>
<keyword evidence="3" id="KW-1185">Reference proteome</keyword>
<evidence type="ECO:0000313" key="2">
    <source>
        <dbReference type="EMBL" id="GCE02192.1"/>
    </source>
</evidence>
<dbReference type="InterPro" id="IPR011990">
    <property type="entry name" value="TPR-like_helical_dom_sf"/>
</dbReference>
<feature type="region of interest" description="Disordered" evidence="1">
    <location>
        <begin position="107"/>
        <end position="155"/>
    </location>
</feature>
<feature type="compositionally biased region" description="Basic and acidic residues" evidence="1">
    <location>
        <begin position="130"/>
        <end position="143"/>
    </location>
</feature>
<dbReference type="Gene3D" id="1.25.40.10">
    <property type="entry name" value="Tetratricopeptide repeat domain"/>
    <property type="match status" value="1"/>
</dbReference>
<sequence>MVLARLGELDEAQAHLRHALDVHGLDRRRTRAIVLAVLGELHLRRGDPDTAIATWNEFVTCATGVRSLKVDTTGQDMRARLHRLRTDGIPGADELEHRAHLAWASDVQPAPLPPPHWGTGEETSRSSSMPRRDLGPGEKEGVSPHRGIRVEVSGWSRPRGQGVTRLFVAGTA</sequence>
<evidence type="ECO:0000313" key="3">
    <source>
        <dbReference type="Proteomes" id="UP000286931"/>
    </source>
</evidence>
<proteinExistence type="predicted"/>
<dbReference type="EMBL" id="BIFH01000059">
    <property type="protein sequence ID" value="GCE02192.1"/>
    <property type="molecule type" value="Genomic_DNA"/>
</dbReference>
<evidence type="ECO:0000256" key="1">
    <source>
        <dbReference type="SAM" id="MobiDB-lite"/>
    </source>
</evidence>
<reference evidence="2 3" key="1">
    <citation type="submission" date="2018-12" db="EMBL/GenBank/DDBJ databases">
        <title>Draft genome sequence of Embleya hyalina NBRC 13850T.</title>
        <authorList>
            <person name="Komaki H."/>
            <person name="Hosoyama A."/>
            <person name="Kimura A."/>
            <person name="Ichikawa N."/>
            <person name="Tamura T."/>
        </authorList>
    </citation>
    <scope>NUCLEOTIDE SEQUENCE [LARGE SCALE GENOMIC DNA]</scope>
    <source>
        <strain evidence="2 3">NBRC 13850</strain>
    </source>
</reference>
<dbReference type="Pfam" id="PF13424">
    <property type="entry name" value="TPR_12"/>
    <property type="match status" value="1"/>
</dbReference>
<accession>A0A401Z5P7</accession>